<dbReference type="EMBL" id="DWYY01000066">
    <property type="protein sequence ID" value="HJA92726.1"/>
    <property type="molecule type" value="Genomic_DNA"/>
</dbReference>
<name>A0A9D2I4S8_9FIRM</name>
<evidence type="ECO:0000313" key="2">
    <source>
        <dbReference type="EMBL" id="HJA92726.1"/>
    </source>
</evidence>
<keyword evidence="1" id="KW-1133">Transmembrane helix</keyword>
<sequence>MREKGGGETLREYGKRKAWRAWFSAKFGQRAFLIFLVGFLAGLALIYIGQDGLVQNTSFLDHVSLEGISALEINRNGLLLYSLRQRLVPAGILVLAAAAGVGSAAACLFLLWSGFCAGALLSVLSLRYGIRGILLFAGGILPQAVVLVPACLLLCGWCAAFRRPPASDGRLPVFSLSADAGILFFILCLLLCGCVLEGYVNPSILSRALLLFQT</sequence>
<feature type="transmembrane region" description="Helical" evidence="1">
    <location>
        <begin position="133"/>
        <end position="160"/>
    </location>
</feature>
<dbReference type="AlphaFoldDB" id="A0A9D2I4S8"/>
<comment type="caution">
    <text evidence="2">The sequence shown here is derived from an EMBL/GenBank/DDBJ whole genome shotgun (WGS) entry which is preliminary data.</text>
</comment>
<proteinExistence type="predicted"/>
<dbReference type="InterPro" id="IPR002798">
    <property type="entry name" value="SpoIIM-like"/>
</dbReference>
<evidence type="ECO:0000256" key="1">
    <source>
        <dbReference type="SAM" id="Phobius"/>
    </source>
</evidence>
<reference evidence="2" key="1">
    <citation type="journal article" date="2021" name="PeerJ">
        <title>Extensive microbial diversity within the chicken gut microbiome revealed by metagenomics and culture.</title>
        <authorList>
            <person name="Gilroy R."/>
            <person name="Ravi A."/>
            <person name="Getino M."/>
            <person name="Pursley I."/>
            <person name="Horton D.L."/>
            <person name="Alikhan N.F."/>
            <person name="Baker D."/>
            <person name="Gharbi K."/>
            <person name="Hall N."/>
            <person name="Watson M."/>
            <person name="Adriaenssens E.M."/>
            <person name="Foster-Nyarko E."/>
            <person name="Jarju S."/>
            <person name="Secka A."/>
            <person name="Antonio M."/>
            <person name="Oren A."/>
            <person name="Chaudhuri R.R."/>
            <person name="La Ragione R."/>
            <person name="Hildebrand F."/>
            <person name="Pallen M.J."/>
        </authorList>
    </citation>
    <scope>NUCLEOTIDE SEQUENCE</scope>
    <source>
        <strain evidence="2">CHK179-7159</strain>
    </source>
</reference>
<reference evidence="2" key="2">
    <citation type="submission" date="2021-04" db="EMBL/GenBank/DDBJ databases">
        <authorList>
            <person name="Gilroy R."/>
        </authorList>
    </citation>
    <scope>NUCLEOTIDE SEQUENCE</scope>
    <source>
        <strain evidence="2">CHK179-7159</strain>
    </source>
</reference>
<dbReference type="Proteomes" id="UP000886858">
    <property type="component" value="Unassembled WGS sequence"/>
</dbReference>
<keyword evidence="1" id="KW-0812">Transmembrane</keyword>
<protein>
    <submittedName>
        <fullName evidence="2">Stage II sporulation protein M</fullName>
    </submittedName>
</protein>
<feature type="transmembrane region" description="Helical" evidence="1">
    <location>
        <begin position="31"/>
        <end position="49"/>
    </location>
</feature>
<evidence type="ECO:0000313" key="3">
    <source>
        <dbReference type="Proteomes" id="UP000886858"/>
    </source>
</evidence>
<dbReference type="Pfam" id="PF01944">
    <property type="entry name" value="SpoIIM"/>
    <property type="match status" value="1"/>
</dbReference>
<feature type="transmembrane region" description="Helical" evidence="1">
    <location>
        <begin position="88"/>
        <end position="121"/>
    </location>
</feature>
<feature type="transmembrane region" description="Helical" evidence="1">
    <location>
        <begin position="180"/>
        <end position="200"/>
    </location>
</feature>
<gene>
    <name evidence="2" type="ORF">H9717_06365</name>
</gene>
<accession>A0A9D2I4S8</accession>
<keyword evidence="1" id="KW-0472">Membrane</keyword>
<organism evidence="2 3">
    <name type="scientific">Candidatus Eisenbergiella merdipullorum</name>
    <dbReference type="NCBI Taxonomy" id="2838553"/>
    <lineage>
        <taxon>Bacteria</taxon>
        <taxon>Bacillati</taxon>
        <taxon>Bacillota</taxon>
        <taxon>Clostridia</taxon>
        <taxon>Lachnospirales</taxon>
        <taxon>Lachnospiraceae</taxon>
        <taxon>Eisenbergiella</taxon>
    </lineage>
</organism>